<dbReference type="PANTHER" id="PTHR33747">
    <property type="entry name" value="UPF0225 PROTEIN SCO1677"/>
    <property type="match status" value="1"/>
</dbReference>
<dbReference type="Pfam" id="PF03695">
    <property type="entry name" value="UPF0149"/>
    <property type="match status" value="1"/>
</dbReference>
<protein>
    <submittedName>
        <fullName evidence="1">UPF0149 family protein</fullName>
    </submittedName>
</protein>
<comment type="caution">
    <text evidence="1">The sequence shown here is derived from an EMBL/GenBank/DDBJ whole genome shotgun (WGS) entry which is preliminary data.</text>
</comment>
<dbReference type="SUPFAM" id="SSF103642">
    <property type="entry name" value="Sec-C motif"/>
    <property type="match status" value="1"/>
</dbReference>
<keyword evidence="2" id="KW-1185">Reference proteome</keyword>
<dbReference type="InterPro" id="IPR011978">
    <property type="entry name" value="YgfB-like"/>
</dbReference>
<dbReference type="Proteomes" id="UP000601990">
    <property type="component" value="Unassembled WGS sequence"/>
</dbReference>
<dbReference type="Pfam" id="PF02810">
    <property type="entry name" value="SEC-C"/>
    <property type="match status" value="1"/>
</dbReference>
<dbReference type="EMBL" id="WTVH01000034">
    <property type="protein sequence ID" value="NMF94670.1"/>
    <property type="molecule type" value="Genomic_DNA"/>
</dbReference>
<evidence type="ECO:0000313" key="2">
    <source>
        <dbReference type="Proteomes" id="UP000601990"/>
    </source>
</evidence>
<dbReference type="SUPFAM" id="SSF101327">
    <property type="entry name" value="YgfB-like"/>
    <property type="match status" value="1"/>
</dbReference>
<dbReference type="Gene3D" id="1.20.120.740">
    <property type="entry name" value="YgfB uncharacterised protein family UPF0149, PF03695"/>
    <property type="match status" value="1"/>
</dbReference>
<dbReference type="PANTHER" id="PTHR33747:SF1">
    <property type="entry name" value="ADENYLATE CYCLASE-ASSOCIATED CAP C-TERMINAL DOMAIN-CONTAINING PROTEIN"/>
    <property type="match status" value="1"/>
</dbReference>
<name>A0ABX1N5Y0_9RHOO</name>
<reference evidence="1" key="1">
    <citation type="submission" date="2019-12" db="EMBL/GenBank/DDBJ databases">
        <title>Comparative genomics gives insights into the taxonomy of the Azoarcus-Aromatoleum group and reveals separate origins of nif in the plant-associated Azoarcus and non-plant-associated Aromatoleum sub-groups.</title>
        <authorList>
            <person name="Lafos M."/>
            <person name="Maluk M."/>
            <person name="Batista M."/>
            <person name="Junghare M."/>
            <person name="Carmona M."/>
            <person name="Faoro H."/>
            <person name="Cruz L.M."/>
            <person name="Battistoni F."/>
            <person name="De Souza E."/>
            <person name="Pedrosa F."/>
            <person name="Chen W.-M."/>
            <person name="Poole P.S."/>
            <person name="Dixon R.A."/>
            <person name="James E.K."/>
        </authorList>
    </citation>
    <scope>NUCLEOTIDE SEQUENCE</scope>
    <source>
        <strain evidence="1">U120</strain>
    </source>
</reference>
<gene>
    <name evidence="1" type="ORF">GO608_15185</name>
</gene>
<organism evidence="1 2">
    <name type="scientific">Aromatoleum buckelii</name>
    <dbReference type="NCBI Taxonomy" id="200254"/>
    <lineage>
        <taxon>Bacteria</taxon>
        <taxon>Pseudomonadati</taxon>
        <taxon>Pseudomonadota</taxon>
        <taxon>Betaproteobacteria</taxon>
        <taxon>Rhodocyclales</taxon>
        <taxon>Rhodocyclaceae</taxon>
        <taxon>Aromatoleum</taxon>
    </lineage>
</organism>
<accession>A0ABX1N5Y0</accession>
<dbReference type="NCBIfam" id="TIGR02292">
    <property type="entry name" value="ygfB_yecA"/>
    <property type="match status" value="1"/>
</dbReference>
<dbReference type="InterPro" id="IPR036255">
    <property type="entry name" value="YgfB-like_sf"/>
</dbReference>
<proteinExistence type="predicted"/>
<evidence type="ECO:0000313" key="1">
    <source>
        <dbReference type="EMBL" id="NMF94670.1"/>
    </source>
</evidence>
<sequence length="245" mass="27763">MGSNPLRLATPLSDEELEELDAFLLSDATSDETMLLDHLDGYLTAIIVGPTSLNMSQWYSGIWGKRAEDAPHFETMDEAQRIMQMIMRHYNGIIWSLEHDANSHEPLFDIFIPEDKSKEFIDAEMWAAGFMDGIALCRADWQPLFDDPRGYERLNPIRLLGGDDLSENELALADKPAQREDLAKDIPASVAAIYRFWLPYRRAIYELQQARTVTREHPKVGRNDLCPCGSGKKFKKCCGAASTLH</sequence>
<dbReference type="Gene3D" id="3.10.450.50">
    <property type="match status" value="1"/>
</dbReference>
<dbReference type="InterPro" id="IPR004027">
    <property type="entry name" value="SEC_C_motif"/>
</dbReference>